<reference evidence="3" key="1">
    <citation type="journal article" date="2019" name="Int. J. Syst. Evol. Microbiol.">
        <title>The Global Catalogue of Microorganisms (GCM) 10K type strain sequencing project: providing services to taxonomists for standard genome sequencing and annotation.</title>
        <authorList>
            <consortium name="The Broad Institute Genomics Platform"/>
            <consortium name="The Broad Institute Genome Sequencing Center for Infectious Disease"/>
            <person name="Wu L."/>
            <person name="Ma J."/>
        </authorList>
    </citation>
    <scope>NUCLEOTIDE SEQUENCE [LARGE SCALE GENOMIC DNA]</scope>
    <source>
        <strain evidence="3">JCM 30331</strain>
    </source>
</reference>
<dbReference type="InterPro" id="IPR029058">
    <property type="entry name" value="AB_hydrolase_fold"/>
</dbReference>
<gene>
    <name evidence="2" type="ORF">GCM10008955_39710</name>
</gene>
<feature type="domain" description="AB hydrolase-1" evidence="1">
    <location>
        <begin position="42"/>
        <end position="279"/>
    </location>
</feature>
<dbReference type="Pfam" id="PF12697">
    <property type="entry name" value="Abhydrolase_6"/>
    <property type="match status" value="1"/>
</dbReference>
<dbReference type="Proteomes" id="UP000647587">
    <property type="component" value="Unassembled WGS sequence"/>
</dbReference>
<evidence type="ECO:0000313" key="3">
    <source>
        <dbReference type="Proteomes" id="UP000647587"/>
    </source>
</evidence>
<name>A0ABQ2F2I9_9DEIO</name>
<dbReference type="InterPro" id="IPR050266">
    <property type="entry name" value="AB_hydrolase_sf"/>
</dbReference>
<dbReference type="InterPro" id="IPR000073">
    <property type="entry name" value="AB_hydrolase_1"/>
</dbReference>
<keyword evidence="3" id="KW-1185">Reference proteome</keyword>
<dbReference type="PANTHER" id="PTHR43798:SF33">
    <property type="entry name" value="HYDROLASE, PUTATIVE (AFU_ORTHOLOGUE AFUA_2G14860)-RELATED"/>
    <property type="match status" value="1"/>
</dbReference>
<proteinExistence type="predicted"/>
<dbReference type="EMBL" id="BMPP01000029">
    <property type="protein sequence ID" value="GGK41961.1"/>
    <property type="molecule type" value="Genomic_DNA"/>
</dbReference>
<dbReference type="PANTHER" id="PTHR43798">
    <property type="entry name" value="MONOACYLGLYCEROL LIPASE"/>
    <property type="match status" value="1"/>
</dbReference>
<dbReference type="SUPFAM" id="SSF53474">
    <property type="entry name" value="alpha/beta-Hydrolases"/>
    <property type="match status" value="1"/>
</dbReference>
<protein>
    <recommendedName>
        <fullName evidence="1">AB hydrolase-1 domain-containing protein</fullName>
    </recommendedName>
</protein>
<dbReference type="Gene3D" id="3.40.50.1820">
    <property type="entry name" value="alpha/beta hydrolase"/>
    <property type="match status" value="1"/>
</dbReference>
<accession>A0ABQ2F2I9</accession>
<sequence>MQVPPQLPSGASSAPPEFHGLVDVGGYRLNAKLSGQGRTTVVFESGGGSLLEGWASVEALIRPFARVVTYERAGVGNSDYPPSNYPGTSATGALRTLLLALGVSFPIVLVGHSLGDFFARGYAAHYPEDVAGLVLLDTRDARFYEQLSPHLPPKTDTESPGLARLRAITSFYVGGELREPAVRPGEDPGLWWTVYDLMRTLQERGDLGDRPLEVVVRGVDDLGDAMTRDLPAAAELAWRQVERQGWEAVKRLSSRGRMTVVEGCGHALPQERPDVVAQAIRRVVEAVGPHGTLH</sequence>
<organism evidence="2 3">
    <name type="scientific">Deinococcus malanensis</name>
    <dbReference type="NCBI Taxonomy" id="1706855"/>
    <lineage>
        <taxon>Bacteria</taxon>
        <taxon>Thermotogati</taxon>
        <taxon>Deinococcota</taxon>
        <taxon>Deinococci</taxon>
        <taxon>Deinococcales</taxon>
        <taxon>Deinococcaceae</taxon>
        <taxon>Deinococcus</taxon>
    </lineage>
</organism>
<evidence type="ECO:0000259" key="1">
    <source>
        <dbReference type="Pfam" id="PF12697"/>
    </source>
</evidence>
<comment type="caution">
    <text evidence="2">The sequence shown here is derived from an EMBL/GenBank/DDBJ whole genome shotgun (WGS) entry which is preliminary data.</text>
</comment>
<evidence type="ECO:0000313" key="2">
    <source>
        <dbReference type="EMBL" id="GGK41961.1"/>
    </source>
</evidence>